<evidence type="ECO:0008006" key="4">
    <source>
        <dbReference type="Google" id="ProtNLM"/>
    </source>
</evidence>
<organism evidence="2 3">
    <name type="scientific">Neisseria bacilliformis ATCC BAA-1200</name>
    <dbReference type="NCBI Taxonomy" id="888742"/>
    <lineage>
        <taxon>Bacteria</taxon>
        <taxon>Pseudomonadati</taxon>
        <taxon>Pseudomonadota</taxon>
        <taxon>Betaproteobacteria</taxon>
        <taxon>Neisseriales</taxon>
        <taxon>Neisseriaceae</taxon>
        <taxon>Neisseria</taxon>
    </lineage>
</organism>
<evidence type="ECO:0000256" key="1">
    <source>
        <dbReference type="SAM" id="MobiDB-lite"/>
    </source>
</evidence>
<dbReference type="OrthoDB" id="6402776at2"/>
<comment type="caution">
    <text evidence="2">The sequence shown here is derived from an EMBL/GenBank/DDBJ whole genome shotgun (WGS) entry which is preliminary data.</text>
</comment>
<evidence type="ECO:0000313" key="2">
    <source>
        <dbReference type="EMBL" id="EGF12124.1"/>
    </source>
</evidence>
<dbReference type="HOGENOM" id="CLU_056377_2_0_4"/>
<sequence length="164" mass="18359">MSANQTQQVPAYFNLTADGVGYLNRVRIVQSKGKRGSEYFACTIQALHGDADEKSRFDIRIVGGEAKEIFARMLDEFPALLDKDYKRRPTVFVGFRVSDLKPVCFETSAKNDKGEEIKVTTPSIDARLLKFKFVKVNRELWYKSQDGQPDAESSSEVPADAVAA</sequence>
<reference evidence="2 3" key="1">
    <citation type="submission" date="2011-02" db="EMBL/GenBank/DDBJ databases">
        <authorList>
            <person name="Muzny D."/>
            <person name="Qin X."/>
            <person name="Deng J."/>
            <person name="Jiang H."/>
            <person name="Liu Y."/>
            <person name="Qu J."/>
            <person name="Song X.-Z."/>
            <person name="Zhang L."/>
            <person name="Thornton R."/>
            <person name="Coyle M."/>
            <person name="Francisco L."/>
            <person name="Jackson L."/>
            <person name="Javaid M."/>
            <person name="Korchina V."/>
            <person name="Kovar C."/>
            <person name="Mata R."/>
            <person name="Mathew T."/>
            <person name="Ngo R."/>
            <person name="Nguyen L."/>
            <person name="Nguyen N."/>
            <person name="Okwuonu G."/>
            <person name="Ongeri F."/>
            <person name="Pham C."/>
            <person name="Simmons D."/>
            <person name="Wilczek-Boney K."/>
            <person name="Hale W."/>
            <person name="Jakkamsetti A."/>
            <person name="Pham P."/>
            <person name="Ruth R."/>
            <person name="San Lucas F."/>
            <person name="Warren J."/>
            <person name="Zhang J."/>
            <person name="Zhao Z."/>
            <person name="Zhou C."/>
            <person name="Zhu D."/>
            <person name="Lee S."/>
            <person name="Bess C."/>
            <person name="Blankenburg K."/>
            <person name="Forbes L."/>
            <person name="Fu Q."/>
            <person name="Gubbala S."/>
            <person name="Hirani K."/>
            <person name="Jayaseelan J.C."/>
            <person name="Lara F."/>
            <person name="Munidasa M."/>
            <person name="Palculict T."/>
            <person name="Patil S."/>
            <person name="Pu L.-L."/>
            <person name="Saada N."/>
            <person name="Tang L."/>
            <person name="Weissenberger G."/>
            <person name="Zhu Y."/>
            <person name="Hemphill L."/>
            <person name="Shang Y."/>
            <person name="Youmans B."/>
            <person name="Ayvaz T."/>
            <person name="Ross M."/>
            <person name="Santibanez J."/>
            <person name="Aqrawi P."/>
            <person name="Gross S."/>
            <person name="Joshi V."/>
            <person name="Fowler G."/>
            <person name="Nazareth L."/>
            <person name="Reid J."/>
            <person name="Worley K."/>
            <person name="Petrosino J."/>
            <person name="Highlander S."/>
            <person name="Gibbs R."/>
        </authorList>
    </citation>
    <scope>NUCLEOTIDE SEQUENCE [LARGE SCALE GENOMIC DNA]</scope>
    <source>
        <strain evidence="2 3">ATCC BAA-1200</strain>
    </source>
</reference>
<dbReference type="EMBL" id="AFAY01000003">
    <property type="protein sequence ID" value="EGF12124.1"/>
    <property type="molecule type" value="Genomic_DNA"/>
</dbReference>
<dbReference type="RefSeq" id="WP_007341119.1">
    <property type="nucleotide sequence ID" value="NZ_GL878494.1"/>
</dbReference>
<name>F2B8T9_9NEIS</name>
<proteinExistence type="predicted"/>
<gene>
    <name evidence="2" type="ORF">HMPREF9123_0104</name>
</gene>
<feature type="compositionally biased region" description="Polar residues" evidence="1">
    <location>
        <begin position="145"/>
        <end position="156"/>
    </location>
</feature>
<keyword evidence="3" id="KW-1185">Reference proteome</keyword>
<feature type="region of interest" description="Disordered" evidence="1">
    <location>
        <begin position="144"/>
        <end position="164"/>
    </location>
</feature>
<dbReference type="Proteomes" id="UP000004105">
    <property type="component" value="Unassembled WGS sequence"/>
</dbReference>
<evidence type="ECO:0000313" key="3">
    <source>
        <dbReference type="Proteomes" id="UP000004105"/>
    </source>
</evidence>
<dbReference type="Pfam" id="PF12101">
    <property type="entry name" value="DUF3577"/>
    <property type="match status" value="1"/>
</dbReference>
<dbReference type="InterPro" id="IPR021960">
    <property type="entry name" value="DUF3577"/>
</dbReference>
<protein>
    <recommendedName>
        <fullName evidence="4">DUF3577 domain-containing protein</fullName>
    </recommendedName>
</protein>
<accession>F2B8T9</accession>
<dbReference type="AlphaFoldDB" id="F2B8T9"/>